<accession>A0A7W9SQD2</accession>
<organism evidence="9 10">
    <name type="scientific">Armatimonas rosea</name>
    <dbReference type="NCBI Taxonomy" id="685828"/>
    <lineage>
        <taxon>Bacteria</taxon>
        <taxon>Bacillati</taxon>
        <taxon>Armatimonadota</taxon>
        <taxon>Armatimonadia</taxon>
        <taxon>Armatimonadales</taxon>
        <taxon>Armatimonadaceae</taxon>
        <taxon>Armatimonas</taxon>
    </lineage>
</organism>
<dbReference type="SMART" id="SM00813">
    <property type="entry name" value="Alpha-L-AF_C"/>
    <property type="match status" value="1"/>
</dbReference>
<dbReference type="InterPro" id="IPR017853">
    <property type="entry name" value="GH"/>
</dbReference>
<evidence type="ECO:0000256" key="1">
    <source>
        <dbReference type="ARBA" id="ARBA00001462"/>
    </source>
</evidence>
<dbReference type="SUPFAM" id="SSF51445">
    <property type="entry name" value="(Trans)glycosidases"/>
    <property type="match status" value="1"/>
</dbReference>
<dbReference type="Proteomes" id="UP000520814">
    <property type="component" value="Unassembled WGS sequence"/>
</dbReference>
<dbReference type="InterPro" id="IPR055235">
    <property type="entry name" value="ASD1_cat"/>
</dbReference>
<keyword evidence="7 9" id="KW-0326">Glycosidase</keyword>
<keyword evidence="5 9" id="KW-0378">Hydrolase</keyword>
<evidence type="ECO:0000256" key="6">
    <source>
        <dbReference type="ARBA" id="ARBA00023277"/>
    </source>
</evidence>
<dbReference type="InterPro" id="IPR010720">
    <property type="entry name" value="Alpha-L-AF_C"/>
</dbReference>
<gene>
    <name evidence="9" type="ORF">HNQ39_002065</name>
</gene>
<dbReference type="PANTHER" id="PTHR43576">
    <property type="entry name" value="ALPHA-L-ARABINOFURANOSIDASE C-RELATED"/>
    <property type="match status" value="1"/>
</dbReference>
<dbReference type="SUPFAM" id="SSF51011">
    <property type="entry name" value="Glycosyl hydrolase domain"/>
    <property type="match status" value="1"/>
</dbReference>
<evidence type="ECO:0000313" key="10">
    <source>
        <dbReference type="Proteomes" id="UP000520814"/>
    </source>
</evidence>
<evidence type="ECO:0000256" key="4">
    <source>
        <dbReference type="ARBA" id="ARBA00012670"/>
    </source>
</evidence>
<dbReference type="Gene3D" id="2.60.40.1180">
    <property type="entry name" value="Golgi alpha-mannosidase II"/>
    <property type="match status" value="1"/>
</dbReference>
<feature type="domain" description="Alpha-L-arabinofuranosidase C-terminal" evidence="8">
    <location>
        <begin position="290"/>
        <end position="491"/>
    </location>
</feature>
<dbReference type="GO" id="GO:0000272">
    <property type="term" value="P:polysaccharide catabolic process"/>
    <property type="evidence" value="ECO:0007669"/>
    <property type="project" value="TreeGrafter"/>
</dbReference>
<sequence>MNATLTLDKDFVLSEIDPRVYGGFAEHLGRHIYTGIYEPGHPTADSEGFREDVIALVRELSMPIIRYPGGNFVSGYNWEDGVGPRESRPRRLELAWGITETNEFGTNEFMSWCKKVGSEAMMAVNLGTRGPDEARQLVEYCNHPGGTQLSDLRKSHGATDPYGIKVWCLGNEMDGPWQMGARTAYEYGRVANEAAKLMKWVDGSIETILCGSSGRGMASFGKWEWESLHESYNNVDYLSLHTYYNNRANDTPAFLAETENMGDFIAEAIALCDAVKAAKKSKKTINLSFDEWNVWYHSGDWGQLGARWDEVRPQLEDIYNMEDVLVVGGMLLAMLQYADRLKIGCIAQIVNVIAPIMTRPGGGAWRQTIFYPLQQCSQYGRGTALRTAVSSPTYDCATRDKAPYLATSAVISESGDALTIFAINRSLTEPLELTTTLRGFGKAEVIEWTTMHHADLKAVNTETNPENVVPQQATGAVVSGETLTATLPAASWNVIRLKL</sequence>
<comment type="caution">
    <text evidence="9">The sequence shown here is derived from an EMBL/GenBank/DDBJ whole genome shotgun (WGS) entry which is preliminary data.</text>
</comment>
<comment type="catalytic activity">
    <reaction evidence="1">
        <text>Hydrolysis of terminal non-reducing alpha-L-arabinofuranoside residues in alpha-L-arabinosides.</text>
        <dbReference type="EC" id="3.2.1.55"/>
    </reaction>
</comment>
<dbReference type="GO" id="GO:0046373">
    <property type="term" value="P:L-arabinose metabolic process"/>
    <property type="evidence" value="ECO:0007669"/>
    <property type="project" value="InterPro"/>
</dbReference>
<evidence type="ECO:0000256" key="3">
    <source>
        <dbReference type="ARBA" id="ARBA00011165"/>
    </source>
</evidence>
<keyword evidence="6" id="KW-0119">Carbohydrate metabolism</keyword>
<dbReference type="AlphaFoldDB" id="A0A7W9SQD2"/>
<evidence type="ECO:0000313" key="9">
    <source>
        <dbReference type="EMBL" id="MBB6050274.1"/>
    </source>
</evidence>
<dbReference type="Gene3D" id="3.20.20.80">
    <property type="entry name" value="Glycosidases"/>
    <property type="match status" value="1"/>
</dbReference>
<dbReference type="GO" id="GO:0046556">
    <property type="term" value="F:alpha-L-arabinofuranosidase activity"/>
    <property type="evidence" value="ECO:0007669"/>
    <property type="project" value="UniProtKB-EC"/>
</dbReference>
<dbReference type="InterPro" id="IPR013780">
    <property type="entry name" value="Glyco_hydro_b"/>
</dbReference>
<evidence type="ECO:0000256" key="2">
    <source>
        <dbReference type="ARBA" id="ARBA00007186"/>
    </source>
</evidence>
<protein>
    <recommendedName>
        <fullName evidence="4">non-reducing end alpha-L-arabinofuranosidase</fullName>
        <ecNumber evidence="4">3.2.1.55</ecNumber>
    </recommendedName>
</protein>
<comment type="subunit">
    <text evidence="3">Homohexamer; trimer of dimers.</text>
</comment>
<evidence type="ECO:0000256" key="7">
    <source>
        <dbReference type="ARBA" id="ARBA00023295"/>
    </source>
</evidence>
<name>A0A7W9SQD2_ARMRO</name>
<evidence type="ECO:0000256" key="5">
    <source>
        <dbReference type="ARBA" id="ARBA00022801"/>
    </source>
</evidence>
<reference evidence="9 10" key="1">
    <citation type="submission" date="2020-08" db="EMBL/GenBank/DDBJ databases">
        <title>Genomic Encyclopedia of Type Strains, Phase IV (KMG-IV): sequencing the most valuable type-strain genomes for metagenomic binning, comparative biology and taxonomic classification.</title>
        <authorList>
            <person name="Goeker M."/>
        </authorList>
    </citation>
    <scope>NUCLEOTIDE SEQUENCE [LARGE SCALE GENOMIC DNA]</scope>
    <source>
        <strain evidence="9 10">DSM 23562</strain>
    </source>
</reference>
<dbReference type="PANTHER" id="PTHR43576:SF3">
    <property type="entry name" value="ALPHA-L-ARABINOFURANOSIDASE C"/>
    <property type="match status" value="1"/>
</dbReference>
<dbReference type="Pfam" id="PF22848">
    <property type="entry name" value="ASD1_dom"/>
    <property type="match status" value="1"/>
</dbReference>
<dbReference type="EMBL" id="JACHGW010000002">
    <property type="protein sequence ID" value="MBB6050274.1"/>
    <property type="molecule type" value="Genomic_DNA"/>
</dbReference>
<dbReference type="EC" id="3.2.1.55" evidence="4"/>
<proteinExistence type="inferred from homology"/>
<comment type="similarity">
    <text evidence="2">Belongs to the glycosyl hydrolase 51 family.</text>
</comment>
<dbReference type="RefSeq" id="WP_184194920.1">
    <property type="nucleotide sequence ID" value="NZ_JACHGW010000002.1"/>
</dbReference>
<evidence type="ECO:0000259" key="8">
    <source>
        <dbReference type="SMART" id="SM00813"/>
    </source>
</evidence>
<dbReference type="Pfam" id="PF06964">
    <property type="entry name" value="Alpha-L-AF_C"/>
    <property type="match status" value="1"/>
</dbReference>
<keyword evidence="10" id="KW-1185">Reference proteome</keyword>